<dbReference type="PANTHER" id="PTHR23355:SF9">
    <property type="entry name" value="DIS3-LIKE EXONUCLEASE 2"/>
    <property type="match status" value="1"/>
</dbReference>
<dbReference type="Pfam" id="PF00575">
    <property type="entry name" value="S1"/>
    <property type="match status" value="1"/>
</dbReference>
<reference evidence="11" key="1">
    <citation type="journal article" date="2019" name="Microbiol. Resour. Announc.">
        <title>Complete Genome Sequence of Halomonas olivaria, a Moderately Halophilic Bacterium Isolated from Olive Processing Effluents, Obtained by Nanopore Sequencing.</title>
        <authorList>
            <person name="Nagata S."/>
            <person name="Ii K.M."/>
            <person name="Tsukimi T."/>
            <person name="Miura M.C."/>
            <person name="Galipon J."/>
            <person name="Arakawa K."/>
        </authorList>
    </citation>
    <scope>NUCLEOTIDE SEQUENCE [LARGE SCALE GENOMIC DNA]</scope>
    <source>
        <strain evidence="11">TYRC17</strain>
    </source>
</reference>
<protein>
    <recommendedName>
        <fullName evidence="2">exoribonuclease II</fullName>
        <ecNumber evidence="2">3.1.13.1</ecNumber>
    </recommendedName>
</protein>
<dbReference type="InterPro" id="IPR004476">
    <property type="entry name" value="RNase_II/RNase_R"/>
</dbReference>
<dbReference type="Proteomes" id="UP000289555">
    <property type="component" value="Chromosome"/>
</dbReference>
<evidence type="ECO:0000256" key="1">
    <source>
        <dbReference type="ARBA" id="ARBA00001849"/>
    </source>
</evidence>
<dbReference type="PROSITE" id="PS01175">
    <property type="entry name" value="RIBONUCLEASE_II"/>
    <property type="match status" value="1"/>
</dbReference>
<keyword evidence="7" id="KW-0694">RNA-binding</keyword>
<keyword evidence="5" id="KW-0378">Hydrolase</keyword>
<dbReference type="InterPro" id="IPR003029">
    <property type="entry name" value="S1_domain"/>
</dbReference>
<evidence type="ECO:0000256" key="8">
    <source>
        <dbReference type="SAM" id="MobiDB-lite"/>
    </source>
</evidence>
<dbReference type="Pfam" id="PF00773">
    <property type="entry name" value="RNB"/>
    <property type="match status" value="1"/>
</dbReference>
<dbReference type="InterPro" id="IPR022966">
    <property type="entry name" value="RNase_II/R_CS"/>
</dbReference>
<gene>
    <name evidence="10" type="ORF">HORIV_45820</name>
</gene>
<evidence type="ECO:0000256" key="3">
    <source>
        <dbReference type="ARBA" id="ARBA00022490"/>
    </source>
</evidence>
<proteinExistence type="predicted"/>
<evidence type="ECO:0000256" key="4">
    <source>
        <dbReference type="ARBA" id="ARBA00022722"/>
    </source>
</evidence>
<dbReference type="InterPro" id="IPR012340">
    <property type="entry name" value="NA-bd_OB-fold"/>
</dbReference>
<dbReference type="InterPro" id="IPR050180">
    <property type="entry name" value="RNR_Ribonuclease"/>
</dbReference>
<dbReference type="Gene3D" id="2.40.50.140">
    <property type="entry name" value="Nucleic acid-binding proteins"/>
    <property type="match status" value="1"/>
</dbReference>
<sequence>MLPELLSNGLCSLNPHVDRLVLVCEMNISQTGAISRYRFYEAVMNSHARLTYNKVAAILDEESEEGEALRAEHSELVKPLKNLEELYYLLREARAERGAIDFDTTETAIIFNDERKIEKIVPRSRNNAHKLIEECMLAANVATARFLDKHDLPALYRIHERPTPERLDKLRLFLNELGLSVGGGDMPTPQDYQALREAIADRPDFDIIQTVMLRSMNQAVYSPQNEGHFGLAYQAYAHFTSPIRRYPDLLVHRAIRSVIRGPRQTNTVLRVEGAPVEPPSKWCPYTFEQMLELGEHCSMTERRADEATRDVESWLKCEFMSDKLGEMFEGTIASVTQFGLFVRLDEFFVEGLVHVTSLPSDYYHYEAEKHRLKGERTGTTYRLGDGLTVQVARVDMDDRKIDFGLGDEKPRPAANRVRAVVAKRVLVLKALVLKVMAQKRRGIRNLVVRSRPPVVAPGVPAMARANHHRIRVEHEISVISAGAQNSRWPGSGIRRSCPAEPAGQR</sequence>
<dbReference type="EMBL" id="AP019416">
    <property type="protein sequence ID" value="BBI52161.1"/>
    <property type="molecule type" value="Genomic_DNA"/>
</dbReference>
<dbReference type="InterPro" id="IPR001900">
    <property type="entry name" value="RNase_II/R"/>
</dbReference>
<evidence type="ECO:0000313" key="10">
    <source>
        <dbReference type="EMBL" id="BBI52161.1"/>
    </source>
</evidence>
<evidence type="ECO:0000256" key="5">
    <source>
        <dbReference type="ARBA" id="ARBA00022801"/>
    </source>
</evidence>
<organism evidence="10 11">
    <name type="scientific">Vreelandella olivaria</name>
    <dbReference type="NCBI Taxonomy" id="390919"/>
    <lineage>
        <taxon>Bacteria</taxon>
        <taxon>Pseudomonadati</taxon>
        <taxon>Pseudomonadota</taxon>
        <taxon>Gammaproteobacteria</taxon>
        <taxon>Oceanospirillales</taxon>
        <taxon>Halomonadaceae</taxon>
        <taxon>Vreelandella</taxon>
    </lineage>
</organism>
<dbReference type="CDD" id="cd04471">
    <property type="entry name" value="S1_RNase_R"/>
    <property type="match status" value="1"/>
</dbReference>
<keyword evidence="11" id="KW-1185">Reference proteome</keyword>
<evidence type="ECO:0000256" key="7">
    <source>
        <dbReference type="ARBA" id="ARBA00022884"/>
    </source>
</evidence>
<accession>A0ABN5WZ37</accession>
<evidence type="ECO:0000313" key="11">
    <source>
        <dbReference type="Proteomes" id="UP000289555"/>
    </source>
</evidence>
<keyword evidence="4" id="KW-0540">Nuclease</keyword>
<dbReference type="SMART" id="SM00316">
    <property type="entry name" value="S1"/>
    <property type="match status" value="1"/>
</dbReference>
<dbReference type="SUPFAM" id="SSF50249">
    <property type="entry name" value="Nucleic acid-binding proteins"/>
    <property type="match status" value="2"/>
</dbReference>
<dbReference type="PROSITE" id="PS50126">
    <property type="entry name" value="S1"/>
    <property type="match status" value="1"/>
</dbReference>
<keyword evidence="3" id="KW-0963">Cytoplasm</keyword>
<dbReference type="PANTHER" id="PTHR23355">
    <property type="entry name" value="RIBONUCLEASE"/>
    <property type="match status" value="1"/>
</dbReference>
<dbReference type="SMART" id="SM00955">
    <property type="entry name" value="RNB"/>
    <property type="match status" value="1"/>
</dbReference>
<dbReference type="EC" id="3.1.13.1" evidence="2"/>
<feature type="domain" description="S1 motif" evidence="9">
    <location>
        <begin position="325"/>
        <end position="406"/>
    </location>
</feature>
<feature type="region of interest" description="Disordered" evidence="8">
    <location>
        <begin position="484"/>
        <end position="505"/>
    </location>
</feature>
<name>A0ABN5WZ37_9GAMM</name>
<comment type="catalytic activity">
    <reaction evidence="1">
        <text>Exonucleolytic cleavage in the 3'- to 5'-direction to yield nucleoside 5'-phosphates.</text>
        <dbReference type="EC" id="3.1.13.1"/>
    </reaction>
</comment>
<evidence type="ECO:0000256" key="2">
    <source>
        <dbReference type="ARBA" id="ARBA00012163"/>
    </source>
</evidence>
<evidence type="ECO:0000256" key="6">
    <source>
        <dbReference type="ARBA" id="ARBA00022839"/>
    </source>
</evidence>
<evidence type="ECO:0000259" key="9">
    <source>
        <dbReference type="PROSITE" id="PS50126"/>
    </source>
</evidence>
<keyword evidence="6" id="KW-0269">Exonuclease</keyword>
<dbReference type="NCBIfam" id="TIGR00358">
    <property type="entry name" value="3_prime_RNase"/>
    <property type="match status" value="1"/>
</dbReference>